<dbReference type="InterPro" id="IPR000515">
    <property type="entry name" value="MetI-like"/>
</dbReference>
<comment type="similarity">
    <text evidence="5">Belongs to the binding-protein-dependent transport system permease family.</text>
</comment>
<dbReference type="CDD" id="cd06261">
    <property type="entry name" value="TM_PBP2"/>
    <property type="match status" value="1"/>
</dbReference>
<dbReference type="OrthoDB" id="9785113at2"/>
<evidence type="ECO:0000256" key="3">
    <source>
        <dbReference type="ARBA" id="ARBA00022989"/>
    </source>
</evidence>
<comment type="subcellular location">
    <subcellularLocation>
        <location evidence="1 5">Cell membrane</location>
        <topology evidence="1 5">Multi-pass membrane protein</topology>
    </subcellularLocation>
</comment>
<feature type="transmembrane region" description="Helical" evidence="5">
    <location>
        <begin position="519"/>
        <end position="541"/>
    </location>
</feature>
<keyword evidence="2 5" id="KW-0812">Transmembrane</keyword>
<feature type="transmembrane region" description="Helical" evidence="5">
    <location>
        <begin position="458"/>
        <end position="481"/>
    </location>
</feature>
<evidence type="ECO:0000256" key="5">
    <source>
        <dbReference type="RuleBase" id="RU363032"/>
    </source>
</evidence>
<dbReference type="RefSeq" id="WP_126841323.1">
    <property type="nucleotide sequence ID" value="NZ_PIQH01000003.1"/>
</dbReference>
<dbReference type="Gene3D" id="1.10.3720.10">
    <property type="entry name" value="MetI-like"/>
    <property type="match status" value="1"/>
</dbReference>
<dbReference type="GO" id="GO:0055085">
    <property type="term" value="P:transmembrane transport"/>
    <property type="evidence" value="ECO:0007669"/>
    <property type="project" value="InterPro"/>
</dbReference>
<organism evidence="7 8">
    <name type="scientific">Idiomarina tyrosinivorans</name>
    <dbReference type="NCBI Taxonomy" id="1445662"/>
    <lineage>
        <taxon>Bacteria</taxon>
        <taxon>Pseudomonadati</taxon>
        <taxon>Pseudomonadota</taxon>
        <taxon>Gammaproteobacteria</taxon>
        <taxon>Alteromonadales</taxon>
        <taxon>Idiomarinaceae</taxon>
        <taxon>Idiomarina</taxon>
    </lineage>
</organism>
<feature type="transmembrane region" description="Helical" evidence="5">
    <location>
        <begin position="557"/>
        <end position="579"/>
    </location>
</feature>
<dbReference type="SUPFAM" id="SSF161098">
    <property type="entry name" value="MetI-like"/>
    <property type="match status" value="2"/>
</dbReference>
<feature type="transmembrane region" description="Helical" evidence="5">
    <location>
        <begin position="606"/>
        <end position="629"/>
    </location>
</feature>
<feature type="transmembrane region" description="Helical" evidence="5">
    <location>
        <begin position="21"/>
        <end position="46"/>
    </location>
</feature>
<keyword evidence="5" id="KW-0813">Transport</keyword>
<dbReference type="InterPro" id="IPR035906">
    <property type="entry name" value="MetI-like_sf"/>
</dbReference>
<feature type="transmembrane region" description="Helical" evidence="5">
    <location>
        <begin position="650"/>
        <end position="670"/>
    </location>
</feature>
<gene>
    <name evidence="7" type="ORF">CWI84_04200</name>
</gene>
<keyword evidence="4 5" id="KW-0472">Membrane</keyword>
<keyword evidence="8" id="KW-1185">Reference proteome</keyword>
<dbReference type="GO" id="GO:0005886">
    <property type="term" value="C:plasma membrane"/>
    <property type="evidence" value="ECO:0007669"/>
    <property type="project" value="UniProtKB-SubCell"/>
</dbReference>
<feature type="transmembrane region" description="Helical" evidence="5">
    <location>
        <begin position="719"/>
        <end position="740"/>
    </location>
</feature>
<evidence type="ECO:0000313" key="8">
    <source>
        <dbReference type="Proteomes" id="UP000287996"/>
    </source>
</evidence>
<comment type="caution">
    <text evidence="7">The sequence shown here is derived from an EMBL/GenBank/DDBJ whole genome shotgun (WGS) entry which is preliminary data.</text>
</comment>
<proteinExistence type="inferred from homology"/>
<accession>A0A432ZSF7</accession>
<sequence length="754" mass="83590">MSSDSAQQLAANRSRLIKDKLAKYGVTLGGTMVLVALLLIFFYLLYVVEPIFRSVELDPQQQFDLPGKGQTLVMGMEEQSEVGYRFTDSGEMIFFATQPKKAFDREPGDILLEEQVVGADEMVSFAKTLPVNHQYAVGTKDGKAWLFTPTFDVSFPGKAGGTEPKRLIEPKLTRLNDGKPLLIDQQHRALTKLAYETNDKAKLFVAQTADGKLISTFFETRSNFLTGVKTLVPHYNALTFEKPVDDLAIRPDLRQFMVLSGNQLQVFDVSISGQVTQGQRVDLKSKLLGKPERLQLLAGASSLLVAHKGGKVSQWFEVAGDQGREYQFIRSFKTAGEIKDIVVEYYRRTFYTVSDTGALDIFHTTSEADLYHDKPEGLSLSKVSVGPRANMLLTQSGDQLHLFRLHNEHPEVSWSGLWHKVWYEGYPEPTYTWQSTSGSDDFEPKFSLVPISFGTIKAAAYAMLFAVPIGLAAAVYTAYFMSPSIRKVVKPTVEIMEALPTVILGFLAGLWLAPLIEEYLPGIIAVLILLPAAIIGSAAIWSQFPERIRTKINDGRVSLLLIPVVVLVGWASFAMSPWLEHVLFDGNVRGYLTNELGINYDQRNSLVVGIAMGFAVIPTIFSIAEDAIFSVPKHLSNGSLALGATPWQTLMRVVLLTASPGIFSAVMMGLGRAVGETMIVLMATGNTPIMDWNIFEGMRTLSANIAVEMPESEVGSSHYRILFLAAFVLFIFTFIFNTVAEFVRQRLRDKYSSM</sequence>
<evidence type="ECO:0000256" key="4">
    <source>
        <dbReference type="ARBA" id="ARBA00023136"/>
    </source>
</evidence>
<evidence type="ECO:0000259" key="6">
    <source>
        <dbReference type="PROSITE" id="PS50928"/>
    </source>
</evidence>
<protein>
    <submittedName>
        <fullName evidence="7">Phosphate ABC transporter permease</fullName>
    </submittedName>
</protein>
<dbReference type="PROSITE" id="PS50928">
    <property type="entry name" value="ABC_TM1"/>
    <property type="match status" value="1"/>
</dbReference>
<dbReference type="PANTHER" id="PTHR42727:SF1">
    <property type="entry name" value="PHOSPHATE TRANSPORT SYSTEM PERMEASE"/>
    <property type="match status" value="1"/>
</dbReference>
<dbReference type="AlphaFoldDB" id="A0A432ZSF7"/>
<dbReference type="PANTHER" id="PTHR42727">
    <property type="entry name" value="PHOSPHATE TRANSPORT SYSTEM PERMEASE PROTEIN"/>
    <property type="match status" value="1"/>
</dbReference>
<dbReference type="SUPFAM" id="SSF69322">
    <property type="entry name" value="Tricorn protease domain 2"/>
    <property type="match status" value="1"/>
</dbReference>
<dbReference type="EMBL" id="PIQH01000003">
    <property type="protein sequence ID" value="RUO80792.1"/>
    <property type="molecule type" value="Genomic_DNA"/>
</dbReference>
<feature type="transmembrane region" description="Helical" evidence="5">
    <location>
        <begin position="493"/>
        <end position="513"/>
    </location>
</feature>
<name>A0A432ZSF7_9GAMM</name>
<reference evidence="7 8" key="1">
    <citation type="journal article" date="2011" name="Front. Microbiol.">
        <title>Genomic signatures of strain selection and enhancement in Bacillus atrophaeus var. globigii, a historical biowarfare simulant.</title>
        <authorList>
            <person name="Gibbons H.S."/>
            <person name="Broomall S.M."/>
            <person name="McNew L.A."/>
            <person name="Daligault H."/>
            <person name="Chapman C."/>
            <person name="Bruce D."/>
            <person name="Karavis M."/>
            <person name="Krepps M."/>
            <person name="McGregor P.A."/>
            <person name="Hong C."/>
            <person name="Park K.H."/>
            <person name="Akmal A."/>
            <person name="Feldman A."/>
            <person name="Lin J.S."/>
            <person name="Chang W.E."/>
            <person name="Higgs B.W."/>
            <person name="Demirev P."/>
            <person name="Lindquist J."/>
            <person name="Liem A."/>
            <person name="Fochler E."/>
            <person name="Read T.D."/>
            <person name="Tapia R."/>
            <person name="Johnson S."/>
            <person name="Bishop-Lilly K.A."/>
            <person name="Detter C."/>
            <person name="Han C."/>
            <person name="Sozhamannan S."/>
            <person name="Rosenzweig C.N."/>
            <person name="Skowronski E.W."/>
        </authorList>
    </citation>
    <scope>NUCLEOTIDE SEQUENCE [LARGE SCALE GENOMIC DNA]</scope>
    <source>
        <strain evidence="7 8">CC-PW-9</strain>
    </source>
</reference>
<evidence type="ECO:0000256" key="1">
    <source>
        <dbReference type="ARBA" id="ARBA00004651"/>
    </source>
</evidence>
<dbReference type="Pfam" id="PF00528">
    <property type="entry name" value="BPD_transp_1"/>
    <property type="match status" value="1"/>
</dbReference>
<keyword evidence="3 5" id="KW-1133">Transmembrane helix</keyword>
<dbReference type="Proteomes" id="UP000287996">
    <property type="component" value="Unassembled WGS sequence"/>
</dbReference>
<evidence type="ECO:0000313" key="7">
    <source>
        <dbReference type="EMBL" id="RUO80792.1"/>
    </source>
</evidence>
<evidence type="ECO:0000256" key="2">
    <source>
        <dbReference type="ARBA" id="ARBA00022692"/>
    </source>
</evidence>
<feature type="domain" description="ABC transmembrane type-1" evidence="6">
    <location>
        <begin position="452"/>
        <end position="740"/>
    </location>
</feature>